<dbReference type="InterPro" id="IPR026983">
    <property type="entry name" value="DHC"/>
</dbReference>
<reference evidence="2" key="3">
    <citation type="submission" date="2025-09" db="UniProtKB">
        <authorList>
            <consortium name="Ensembl"/>
        </authorList>
    </citation>
    <scope>IDENTIFICATION</scope>
    <source>
        <strain evidence="2">Guanapo</strain>
    </source>
</reference>
<dbReference type="GO" id="GO:0045505">
    <property type="term" value="F:dynein intermediate chain binding"/>
    <property type="evidence" value="ECO:0007669"/>
    <property type="project" value="InterPro"/>
</dbReference>
<dbReference type="Pfam" id="PF08385">
    <property type="entry name" value="DHC_N1"/>
    <property type="match status" value="1"/>
</dbReference>
<dbReference type="GO" id="GO:0051959">
    <property type="term" value="F:dynein light intermediate chain binding"/>
    <property type="evidence" value="ECO:0007669"/>
    <property type="project" value="InterPro"/>
</dbReference>
<dbReference type="Proteomes" id="UP000242638">
    <property type="component" value="Unassembled WGS sequence"/>
</dbReference>
<dbReference type="AlphaFoldDB" id="A0A3P9QEA0"/>
<dbReference type="PANTHER" id="PTHR22878">
    <property type="entry name" value="DYNEIN HEAVY CHAIN 6, AXONEMAL-LIKE-RELATED"/>
    <property type="match status" value="1"/>
</dbReference>
<sequence length="921" mass="106802">MYSLDEVILQIPEIDLNPEVDVLLNNPEMLQALERCVMNWQTQITFVIEEQLNKKPQGPGPMAEIDLWQERSSVFNALSEQLKQPVAEKIFEVVKAANAGCLLNFNGTIAELTKYHIEAHDNIRFLRTLERHFMNLAAGANFALILETIPDLMESLQIMWMISLHYNSNDRMVPLMERIAWQLCEQVAQGVVVTSIVKEKREEAKTKVLEARQVLEQWKSSYFEMRAQIEKINQTPRWEFDRIRLFERSDYMALVCQDLGGVFQVLEEFNNVFGPELKGDRRVHDLLKEVDDLVLPFQEITFNPFSISKKANWKDIIQDFETTIEVIDFVDMSFNTLHFSAAAFELLQKFQKISTRKAINDHLMRKFDDILTQYCREVDSISEIYEAEKDRPQLTKNEPPVAGAIRWARALARRIKKTILPFLKVPEMLSSEQTAVAKSKYEKMAMELKGYETMKYESWLDETEGKLLSLMKKKLLIDSNSPESSPKRNVKYIVNFSPEIRVIISETNYLVGLGFFVPKLAENVALLESSLIRYVDDLTKLVNRYHSVMDTLSDAQVIMMTPQIQEVTKGMQHGCKRLNWNSLGIQDFINEGLLNLSKFESLVKQILNNEKEMESKLHLIMMLFKNIKIVHSVLCFKGLKEFCRRIEVERAKTLVLPISKYTDIGFLITKTEHLILGTSSGKAKSMANYYTHWERKVFDSIVKMVVSLILLLEPTVLTPLFQIDAILSAPKIVSQPQSSEIFWVIMQCIRECIDSTKRFPRWMNGTCLECPPQQVHGEEELVTISFLSDVWLDPSLKETATTTSENIKRLLLSMERYLNTWKHYRALWEKNRTIVNETFAAKNPSCAMYDDKLQFLSNIKRKVILEPQFKAKYSIYLNLQPLLNTMLELAESWITSLSSFLNKPAKEDLFTLVMVNKCIYY</sequence>
<dbReference type="GeneTree" id="ENSGT00940000154642"/>
<dbReference type="GO" id="GO:0007018">
    <property type="term" value="P:microtubule-based movement"/>
    <property type="evidence" value="ECO:0007669"/>
    <property type="project" value="InterPro"/>
</dbReference>
<protein>
    <recommendedName>
        <fullName evidence="1">Dynein heavy chain tail domain-containing protein</fullName>
    </recommendedName>
</protein>
<evidence type="ECO:0000313" key="3">
    <source>
        <dbReference type="Proteomes" id="UP000242638"/>
    </source>
</evidence>
<name>A0A3P9QEA0_POERE</name>
<organism evidence="2 3">
    <name type="scientific">Poecilia reticulata</name>
    <name type="common">Guppy</name>
    <name type="synonym">Acanthophacelus reticulatus</name>
    <dbReference type="NCBI Taxonomy" id="8081"/>
    <lineage>
        <taxon>Eukaryota</taxon>
        <taxon>Metazoa</taxon>
        <taxon>Chordata</taxon>
        <taxon>Craniata</taxon>
        <taxon>Vertebrata</taxon>
        <taxon>Euteleostomi</taxon>
        <taxon>Actinopterygii</taxon>
        <taxon>Neopterygii</taxon>
        <taxon>Teleostei</taxon>
        <taxon>Neoteleostei</taxon>
        <taxon>Acanthomorphata</taxon>
        <taxon>Ovalentaria</taxon>
        <taxon>Atherinomorphae</taxon>
        <taxon>Cyprinodontiformes</taxon>
        <taxon>Poeciliidae</taxon>
        <taxon>Poeciliinae</taxon>
        <taxon>Poecilia</taxon>
    </lineage>
</organism>
<feature type="domain" description="Dynein heavy chain tail" evidence="1">
    <location>
        <begin position="30"/>
        <end position="588"/>
    </location>
</feature>
<dbReference type="InterPro" id="IPR013594">
    <property type="entry name" value="Dynein_heavy_tail"/>
</dbReference>
<reference evidence="3" key="1">
    <citation type="submission" date="2013-11" db="EMBL/GenBank/DDBJ databases">
        <title>The genomic landscape of the Guanapo guppy.</title>
        <authorList>
            <person name="Kuenstner A."/>
            <person name="Dreyer C."/>
        </authorList>
    </citation>
    <scope>NUCLEOTIDE SEQUENCE</scope>
    <source>
        <strain evidence="3">Guanapo</strain>
    </source>
</reference>
<proteinExistence type="predicted"/>
<accession>A0A3P9QEA0</accession>
<dbReference type="OMA" id="DHRDWHE"/>
<evidence type="ECO:0000259" key="1">
    <source>
        <dbReference type="Pfam" id="PF08385"/>
    </source>
</evidence>
<dbReference type="GO" id="GO:0030286">
    <property type="term" value="C:dynein complex"/>
    <property type="evidence" value="ECO:0007669"/>
    <property type="project" value="InterPro"/>
</dbReference>
<dbReference type="PANTHER" id="PTHR22878:SF63">
    <property type="entry name" value="DYNEIN AXONEMAL HEAVY CHAIN 10"/>
    <property type="match status" value="1"/>
</dbReference>
<reference evidence="2" key="2">
    <citation type="submission" date="2025-08" db="UniProtKB">
        <authorList>
            <consortium name="Ensembl"/>
        </authorList>
    </citation>
    <scope>IDENTIFICATION</scope>
    <source>
        <strain evidence="2">Guanapo</strain>
    </source>
</reference>
<evidence type="ECO:0000313" key="2">
    <source>
        <dbReference type="Ensembl" id="ENSPREP00000032384.1"/>
    </source>
</evidence>
<keyword evidence="3" id="KW-1185">Reference proteome</keyword>
<dbReference type="Ensembl" id="ENSPRET00000032752.1">
    <property type="protein sequence ID" value="ENSPREP00000032384.1"/>
    <property type="gene ID" value="ENSPREG00000021935.1"/>
</dbReference>
<dbReference type="STRING" id="8081.ENSPREP00000032384"/>